<dbReference type="SUPFAM" id="SSF51735">
    <property type="entry name" value="NAD(P)-binding Rossmann-fold domains"/>
    <property type="match status" value="1"/>
</dbReference>
<dbReference type="RefSeq" id="WP_090665496.1">
    <property type="nucleotide sequence ID" value="NZ_FMZX01000105.1"/>
</dbReference>
<dbReference type="STRING" id="938405.SAMN02927895_04053"/>
<organism evidence="3 4">
    <name type="scientific">Belnapia rosea</name>
    <dbReference type="NCBI Taxonomy" id="938405"/>
    <lineage>
        <taxon>Bacteria</taxon>
        <taxon>Pseudomonadati</taxon>
        <taxon>Pseudomonadota</taxon>
        <taxon>Alphaproteobacteria</taxon>
        <taxon>Acetobacterales</taxon>
        <taxon>Roseomonadaceae</taxon>
        <taxon>Belnapia</taxon>
    </lineage>
</organism>
<dbReference type="Proteomes" id="UP000198925">
    <property type="component" value="Unassembled WGS sequence"/>
</dbReference>
<reference evidence="3 4" key="1">
    <citation type="submission" date="2016-10" db="EMBL/GenBank/DDBJ databases">
        <authorList>
            <person name="de Groot N.N."/>
        </authorList>
    </citation>
    <scope>NUCLEOTIDE SEQUENCE [LARGE SCALE GENOMIC DNA]</scope>
    <source>
        <strain evidence="3 4">CPCC 100156</strain>
    </source>
</reference>
<dbReference type="Pfam" id="PF01370">
    <property type="entry name" value="Epimerase"/>
    <property type="match status" value="1"/>
</dbReference>
<keyword evidence="4" id="KW-1185">Reference proteome</keyword>
<keyword evidence="1" id="KW-0520">NAD</keyword>
<dbReference type="AlphaFoldDB" id="A0A1G7EWZ1"/>
<evidence type="ECO:0000259" key="2">
    <source>
        <dbReference type="Pfam" id="PF01370"/>
    </source>
</evidence>
<name>A0A1G7EWZ1_9PROT</name>
<dbReference type="PRINTS" id="PR01713">
    <property type="entry name" value="NUCEPIMERASE"/>
</dbReference>
<accession>A0A1G7EWZ1</accession>
<sequence length="333" mass="36857">MKILVTGSAGFIGFHLARRLLAEGHAVAGIDAMVPYYDLRLKEARHGLLARSDAFRPMVFDLADGARLGTVMAEERPDIVVHLAAQAGVRYAMEHPESYIHNNVVATYALVEACRHHPVQHLLVASTSSAYGANTSMPFRETDAVATPLNIYAATKLATENIAHSYAHLWKQPTTAFRFFTVYGPWGRPDMALFKFTDAILKGRPIDVYNHGMMERDFTYVDDLVEAITRLIPRRPEIGRPVSPADSLSPVAPYRLVNIGNANPVRLLEFIAAIERATGREAIRNLMDMQPGEVLKTWADASLLQALTGYRPTTDVPTGVAAFVAWFREHYGA</sequence>
<protein>
    <submittedName>
        <fullName evidence="3">UDP-glucuronate 4-epimerase</fullName>
    </submittedName>
</protein>
<dbReference type="InterPro" id="IPR001509">
    <property type="entry name" value="Epimerase_deHydtase"/>
</dbReference>
<gene>
    <name evidence="3" type="ORF">SAMN04487779_11051</name>
</gene>
<evidence type="ECO:0000313" key="3">
    <source>
        <dbReference type="EMBL" id="SDE68210.1"/>
    </source>
</evidence>
<evidence type="ECO:0000313" key="4">
    <source>
        <dbReference type="Proteomes" id="UP000198925"/>
    </source>
</evidence>
<dbReference type="Gene3D" id="3.40.50.720">
    <property type="entry name" value="NAD(P)-binding Rossmann-like Domain"/>
    <property type="match status" value="1"/>
</dbReference>
<proteinExistence type="predicted"/>
<dbReference type="EMBL" id="FMZX01000105">
    <property type="protein sequence ID" value="SDE68210.1"/>
    <property type="molecule type" value="Genomic_DNA"/>
</dbReference>
<dbReference type="InterPro" id="IPR036291">
    <property type="entry name" value="NAD(P)-bd_dom_sf"/>
</dbReference>
<feature type="domain" description="NAD-dependent epimerase/dehydratase" evidence="2">
    <location>
        <begin position="3"/>
        <end position="234"/>
    </location>
</feature>
<evidence type="ECO:0000256" key="1">
    <source>
        <dbReference type="ARBA" id="ARBA00023027"/>
    </source>
</evidence>
<dbReference type="PANTHER" id="PTHR43574">
    <property type="entry name" value="EPIMERASE-RELATED"/>
    <property type="match status" value="1"/>
</dbReference>